<evidence type="ECO:0000313" key="4">
    <source>
        <dbReference type="EMBL" id="OQR99086.1"/>
    </source>
</evidence>
<feature type="compositionally biased region" description="Basic residues" evidence="2">
    <location>
        <begin position="571"/>
        <end position="589"/>
    </location>
</feature>
<dbReference type="PROSITE" id="PS51140">
    <property type="entry name" value="CUE"/>
    <property type="match status" value="1"/>
</dbReference>
<dbReference type="Pfam" id="PF02845">
    <property type="entry name" value="CUE"/>
    <property type="match status" value="1"/>
</dbReference>
<proteinExistence type="predicted"/>
<dbReference type="OrthoDB" id="5577209at2759"/>
<dbReference type="STRING" id="1202772.A0A1V9ZM87"/>
<feature type="region of interest" description="Disordered" evidence="2">
    <location>
        <begin position="491"/>
        <end position="589"/>
    </location>
</feature>
<evidence type="ECO:0000313" key="5">
    <source>
        <dbReference type="Proteomes" id="UP000243579"/>
    </source>
</evidence>
<dbReference type="InterPro" id="IPR052586">
    <property type="entry name" value="ASCC2"/>
</dbReference>
<dbReference type="Gene3D" id="1.10.8.10">
    <property type="entry name" value="DNA helicase RuvA subunit, C-terminal domain"/>
    <property type="match status" value="1"/>
</dbReference>
<dbReference type="SUPFAM" id="SSF46934">
    <property type="entry name" value="UBA-like"/>
    <property type="match status" value="1"/>
</dbReference>
<evidence type="ECO:0000259" key="3">
    <source>
        <dbReference type="PROSITE" id="PS51140"/>
    </source>
</evidence>
<evidence type="ECO:0000256" key="2">
    <source>
        <dbReference type="SAM" id="MobiDB-lite"/>
    </source>
</evidence>
<feature type="compositionally biased region" description="Low complexity" evidence="2">
    <location>
        <begin position="529"/>
        <end position="538"/>
    </location>
</feature>
<dbReference type="PANTHER" id="PTHR21494">
    <property type="entry name" value="ACTIVATING SIGNAL COINTEGRATOR 1 COMPLEX SUBUNIT 2 ASC-1 COMPLEX SUBUNIT P100"/>
    <property type="match status" value="1"/>
</dbReference>
<dbReference type="GO" id="GO:0043130">
    <property type="term" value="F:ubiquitin binding"/>
    <property type="evidence" value="ECO:0007669"/>
    <property type="project" value="InterPro"/>
</dbReference>
<feature type="domain" description="CUE" evidence="3">
    <location>
        <begin position="333"/>
        <end position="376"/>
    </location>
</feature>
<comment type="caution">
    <text evidence="4">The sequence shown here is derived from an EMBL/GenBank/DDBJ whole genome shotgun (WGS) entry which is preliminary data.</text>
</comment>
<organism evidence="4 5">
    <name type="scientific">Achlya hypogyna</name>
    <name type="common">Oomycete</name>
    <name type="synonym">Protoachlya hypogyna</name>
    <dbReference type="NCBI Taxonomy" id="1202772"/>
    <lineage>
        <taxon>Eukaryota</taxon>
        <taxon>Sar</taxon>
        <taxon>Stramenopiles</taxon>
        <taxon>Oomycota</taxon>
        <taxon>Saprolegniomycetes</taxon>
        <taxon>Saprolegniales</taxon>
        <taxon>Achlyaceae</taxon>
        <taxon>Achlya</taxon>
    </lineage>
</organism>
<dbReference type="InterPro" id="IPR009060">
    <property type="entry name" value="UBA-like_sf"/>
</dbReference>
<gene>
    <name evidence="4" type="ORF">ACHHYP_07483</name>
</gene>
<keyword evidence="5" id="KW-1185">Reference proteome</keyword>
<accession>A0A1V9ZM87</accession>
<name>A0A1V9ZM87_ACHHY</name>
<dbReference type="CDD" id="cd14364">
    <property type="entry name" value="CUE_ASCC2"/>
    <property type="match status" value="1"/>
</dbReference>
<reference evidence="4 5" key="1">
    <citation type="journal article" date="2014" name="Genome Biol. Evol.">
        <title>The secreted proteins of Achlya hypogyna and Thraustotheca clavata identify the ancestral oomycete secretome and reveal gene acquisitions by horizontal gene transfer.</title>
        <authorList>
            <person name="Misner I."/>
            <person name="Blouin N."/>
            <person name="Leonard G."/>
            <person name="Richards T.A."/>
            <person name="Lane C.E."/>
        </authorList>
    </citation>
    <scope>NUCLEOTIDE SEQUENCE [LARGE SCALE GENOMIC DNA]</scope>
    <source>
        <strain evidence="4 5">ATCC 48635</strain>
    </source>
</reference>
<evidence type="ECO:0000256" key="1">
    <source>
        <dbReference type="SAM" id="Coils"/>
    </source>
</evidence>
<dbReference type="PANTHER" id="PTHR21494:SF0">
    <property type="entry name" value="ACTIVATING SIGNAL COINTEGRATOR 1 COMPLEX SUBUNIT 2"/>
    <property type="match status" value="1"/>
</dbReference>
<keyword evidence="1" id="KW-0175">Coiled coil</keyword>
<sequence>MTDAALLSLTDDAFLRCFTTDAKVSDWVFREMKDLTRKVATKQALPAGLASNLLTIVARVVAAKDAPLDRLAQQGIFSVPRLLVMCSLYAESNVQVMQWCLEQLFTRAPALKAQFVTLHSIFFQALTDLHQRSNMLKEYDEDAAEATEQLVDLAQSLGALAACSPTFLVTLTSAGQPLDLAFNGNTLLFAALVAYECDLPALERLAAGKPNVQAALGKARHCFITLLDHWLEATVLSELRSRSPRAHELCESLFAIVDALLHGNSASATITETGSFLSDYNQCYGFTAACAQAFEGAGIDAARADYLEMIVQSLPVREKATAPPPSPLATAPVTSTVIAQVREVFPDLGDGFLTLCIEACNGHAEQVIMALLEDALPPAVAGIDRQLKTTDDAYVARTAPKATVDATQAWVGKKKQAATYRPESAKEDAVTAAKTQALIMAYDEEPPLWQDPPVGNEYNDDYNDELEEYEPFGVDEPSDYEEIKARNKLVRAQEAEDAYWESIRNRNHAPPKTSDDDGDEEEKPPAPAPARKGAPAKGESAKAKGEDRTASDDPKKQMINRARKEANKAKVGNHHRKDAARRKQAKGMV</sequence>
<protein>
    <recommendedName>
        <fullName evidence="3">CUE domain-containing protein</fullName>
    </recommendedName>
</protein>
<feature type="coiled-coil region" evidence="1">
    <location>
        <begin position="129"/>
        <end position="156"/>
    </location>
</feature>
<feature type="compositionally biased region" description="Basic and acidic residues" evidence="2">
    <location>
        <begin position="539"/>
        <end position="568"/>
    </location>
</feature>
<dbReference type="InterPro" id="IPR041800">
    <property type="entry name" value="ASCC2_CUE"/>
</dbReference>
<dbReference type="SMART" id="SM00546">
    <property type="entry name" value="CUE"/>
    <property type="match status" value="1"/>
</dbReference>
<dbReference type="AlphaFoldDB" id="A0A1V9ZM87"/>
<dbReference type="Proteomes" id="UP000243579">
    <property type="component" value="Unassembled WGS sequence"/>
</dbReference>
<dbReference type="EMBL" id="JNBR01000075">
    <property type="protein sequence ID" value="OQR99086.1"/>
    <property type="molecule type" value="Genomic_DNA"/>
</dbReference>
<dbReference type="InterPro" id="IPR003892">
    <property type="entry name" value="CUE"/>
</dbReference>